<protein>
    <submittedName>
        <fullName evidence="1">Uncharacterized protein</fullName>
    </submittedName>
</protein>
<dbReference type="VEuPathDB" id="VectorBase:HLOH_061656"/>
<evidence type="ECO:0000313" key="2">
    <source>
        <dbReference type="Proteomes" id="UP000821853"/>
    </source>
</evidence>
<comment type="caution">
    <text evidence="1">The sequence shown here is derived from an EMBL/GenBank/DDBJ whole genome shotgun (WGS) entry which is preliminary data.</text>
</comment>
<reference evidence="1 2" key="1">
    <citation type="journal article" date="2020" name="Cell">
        <title>Large-Scale Comparative Analyses of Tick Genomes Elucidate Their Genetic Diversity and Vector Capacities.</title>
        <authorList>
            <consortium name="Tick Genome and Microbiome Consortium (TIGMIC)"/>
            <person name="Jia N."/>
            <person name="Wang J."/>
            <person name="Shi W."/>
            <person name="Du L."/>
            <person name="Sun Y."/>
            <person name="Zhan W."/>
            <person name="Jiang J.F."/>
            <person name="Wang Q."/>
            <person name="Zhang B."/>
            <person name="Ji P."/>
            <person name="Bell-Sakyi L."/>
            <person name="Cui X.M."/>
            <person name="Yuan T.T."/>
            <person name="Jiang B.G."/>
            <person name="Yang W.F."/>
            <person name="Lam T.T."/>
            <person name="Chang Q.C."/>
            <person name="Ding S.J."/>
            <person name="Wang X.J."/>
            <person name="Zhu J.G."/>
            <person name="Ruan X.D."/>
            <person name="Zhao L."/>
            <person name="Wei J.T."/>
            <person name="Ye R.Z."/>
            <person name="Que T.C."/>
            <person name="Du C.H."/>
            <person name="Zhou Y.H."/>
            <person name="Cheng J.X."/>
            <person name="Dai P.F."/>
            <person name="Guo W.B."/>
            <person name="Han X.H."/>
            <person name="Huang E.J."/>
            <person name="Li L.F."/>
            <person name="Wei W."/>
            <person name="Gao Y.C."/>
            <person name="Liu J.Z."/>
            <person name="Shao H.Z."/>
            <person name="Wang X."/>
            <person name="Wang C.C."/>
            <person name="Yang T.C."/>
            <person name="Huo Q.B."/>
            <person name="Li W."/>
            <person name="Chen H.Y."/>
            <person name="Chen S.E."/>
            <person name="Zhou L.G."/>
            <person name="Ni X.B."/>
            <person name="Tian J.H."/>
            <person name="Sheng Y."/>
            <person name="Liu T."/>
            <person name="Pan Y.S."/>
            <person name="Xia L.Y."/>
            <person name="Li J."/>
            <person name="Zhao F."/>
            <person name="Cao W.C."/>
        </authorList>
    </citation>
    <scope>NUCLEOTIDE SEQUENCE [LARGE SCALE GENOMIC DNA]</scope>
    <source>
        <strain evidence="1">HaeL-2018</strain>
    </source>
</reference>
<accession>A0A9J6GAU8</accession>
<keyword evidence="2" id="KW-1185">Reference proteome</keyword>
<name>A0A9J6GAU8_HAELO</name>
<gene>
    <name evidence="1" type="ORF">HPB48_021497</name>
</gene>
<dbReference type="Proteomes" id="UP000821853">
    <property type="component" value="Chromosome 3"/>
</dbReference>
<organism evidence="1 2">
    <name type="scientific">Haemaphysalis longicornis</name>
    <name type="common">Bush tick</name>
    <dbReference type="NCBI Taxonomy" id="44386"/>
    <lineage>
        <taxon>Eukaryota</taxon>
        <taxon>Metazoa</taxon>
        <taxon>Ecdysozoa</taxon>
        <taxon>Arthropoda</taxon>
        <taxon>Chelicerata</taxon>
        <taxon>Arachnida</taxon>
        <taxon>Acari</taxon>
        <taxon>Parasitiformes</taxon>
        <taxon>Ixodida</taxon>
        <taxon>Ixodoidea</taxon>
        <taxon>Ixodidae</taxon>
        <taxon>Haemaphysalinae</taxon>
        <taxon>Haemaphysalis</taxon>
    </lineage>
</organism>
<dbReference type="AlphaFoldDB" id="A0A9J6GAU8"/>
<dbReference type="OrthoDB" id="7477547at2759"/>
<dbReference type="EMBL" id="JABSTR010000005">
    <property type="protein sequence ID" value="KAH9371500.1"/>
    <property type="molecule type" value="Genomic_DNA"/>
</dbReference>
<proteinExistence type="predicted"/>
<sequence length="75" mass="8850">MAQKLELDFTESDIKAIHCLLTNRDRPPVLLVRFATVKLKEMWWKCRGSLRAVAEQGRIPQLYFADKLTNYNREL</sequence>
<evidence type="ECO:0000313" key="1">
    <source>
        <dbReference type="EMBL" id="KAH9371500.1"/>
    </source>
</evidence>